<dbReference type="PANTHER" id="PTHR22594:SF34">
    <property type="entry name" value="ASPARAGINE--TRNA LIGASE, MITOCHONDRIAL-RELATED"/>
    <property type="match status" value="1"/>
</dbReference>
<dbReference type="Pfam" id="PF01336">
    <property type="entry name" value="tRNA_anti-codon"/>
    <property type="match status" value="1"/>
</dbReference>
<proteinExistence type="inferred from homology"/>
<keyword evidence="5" id="KW-0067">ATP-binding</keyword>
<dbReference type="GO" id="GO:0006421">
    <property type="term" value="P:asparaginyl-tRNA aminoacylation"/>
    <property type="evidence" value="ECO:0007669"/>
    <property type="project" value="InterPro"/>
</dbReference>
<dbReference type="InterPro" id="IPR004364">
    <property type="entry name" value="Aa-tRNA-synt_II"/>
</dbReference>
<dbReference type="NCBIfam" id="TIGR00457">
    <property type="entry name" value="asnS"/>
    <property type="match status" value="1"/>
</dbReference>
<dbReference type="GO" id="GO:0003676">
    <property type="term" value="F:nucleic acid binding"/>
    <property type="evidence" value="ECO:0007669"/>
    <property type="project" value="InterPro"/>
</dbReference>
<dbReference type="GO" id="GO:0005739">
    <property type="term" value="C:mitochondrion"/>
    <property type="evidence" value="ECO:0007669"/>
    <property type="project" value="TreeGrafter"/>
</dbReference>
<organism evidence="9 10">
    <name type="scientific">Galendromus occidentalis</name>
    <name type="common">western predatory mite</name>
    <dbReference type="NCBI Taxonomy" id="34638"/>
    <lineage>
        <taxon>Eukaryota</taxon>
        <taxon>Metazoa</taxon>
        <taxon>Ecdysozoa</taxon>
        <taxon>Arthropoda</taxon>
        <taxon>Chelicerata</taxon>
        <taxon>Arachnida</taxon>
        <taxon>Acari</taxon>
        <taxon>Parasitiformes</taxon>
        <taxon>Mesostigmata</taxon>
        <taxon>Gamasina</taxon>
        <taxon>Phytoseioidea</taxon>
        <taxon>Phytoseiidae</taxon>
        <taxon>Typhlodrominae</taxon>
        <taxon>Galendromus</taxon>
    </lineage>
</organism>
<evidence type="ECO:0000256" key="6">
    <source>
        <dbReference type="ARBA" id="ARBA00022917"/>
    </source>
</evidence>
<dbReference type="Gene3D" id="2.40.50.140">
    <property type="entry name" value="Nucleic acid-binding proteins"/>
    <property type="match status" value="1"/>
</dbReference>
<sequence>MFNHLRRSFSTLRTPIHRLSEPQKDVTLLCWVRTLRKHKDVVFADLSDGLSPKYLQAVFDAQRVSPDLGVGCSLKVTGDLVESQGKSQRLELVPKTYEIIGKCNLVNYPFRPRREYPVAHERAHLHLRPRLRKFAALHRIRNDLTQSMHSFFQELDFCHIQTPIITSNDCEGAGEVFSISHPNDPKEKDSAEEKRNPSYFPSRCHLTVSAQLHLEALVHSISRVYTVQPAFRAENALSRKHLCEFAMLEAELTVENLDELVRLSEGLIKHCWQAVRTSEDLKALKAEEWRDKLDEALQQGFLELSYGDAIKELKGRNFECPIEWGDDFKVEHEEFLVATVSKGRPVVVTRFPAKLKPFYMEKSGETAECFDVLVPIGGEIVGGSLRETDLETLGTLIDDQKIEGLDWYLDLREYGSIPHGGFGLGIDRLMQYFTNTNSIKEIVAFPRWERHCQA</sequence>
<evidence type="ECO:0000256" key="7">
    <source>
        <dbReference type="ARBA" id="ARBA00023146"/>
    </source>
</evidence>
<dbReference type="KEGG" id="goe:100897646"/>
<dbReference type="GO" id="GO:0004816">
    <property type="term" value="F:asparagine-tRNA ligase activity"/>
    <property type="evidence" value="ECO:0007669"/>
    <property type="project" value="UniProtKB-EC"/>
</dbReference>
<keyword evidence="3 10" id="KW-0436">Ligase</keyword>
<keyword evidence="9" id="KW-1185">Reference proteome</keyword>
<dbReference type="Proteomes" id="UP000694867">
    <property type="component" value="Unplaced"/>
</dbReference>
<keyword evidence="6" id="KW-0648">Protein biosynthesis</keyword>
<evidence type="ECO:0000313" key="10">
    <source>
        <dbReference type="RefSeq" id="XP_028968424.1"/>
    </source>
</evidence>
<dbReference type="InterPro" id="IPR006195">
    <property type="entry name" value="aa-tRNA-synth_II"/>
</dbReference>
<feature type="domain" description="Aminoacyl-transfer RNA synthetases class-II family profile" evidence="8">
    <location>
        <begin position="139"/>
        <end position="446"/>
    </location>
</feature>
<name>A0AAJ7SH72_9ACAR</name>
<evidence type="ECO:0000256" key="4">
    <source>
        <dbReference type="ARBA" id="ARBA00022741"/>
    </source>
</evidence>
<dbReference type="Pfam" id="PF00152">
    <property type="entry name" value="tRNA-synt_2"/>
    <property type="match status" value="1"/>
</dbReference>
<dbReference type="GO" id="GO:0005524">
    <property type="term" value="F:ATP binding"/>
    <property type="evidence" value="ECO:0007669"/>
    <property type="project" value="UniProtKB-KW"/>
</dbReference>
<dbReference type="CDD" id="cd04318">
    <property type="entry name" value="EcAsnRS_like_N"/>
    <property type="match status" value="1"/>
</dbReference>
<accession>A0AAJ7SH72</accession>
<dbReference type="InterPro" id="IPR002312">
    <property type="entry name" value="Asp/Asn-tRNA-synth_IIb"/>
</dbReference>
<evidence type="ECO:0000256" key="2">
    <source>
        <dbReference type="ARBA" id="ARBA00012816"/>
    </source>
</evidence>
<dbReference type="PANTHER" id="PTHR22594">
    <property type="entry name" value="ASPARTYL/LYSYL-TRNA SYNTHETASE"/>
    <property type="match status" value="1"/>
</dbReference>
<comment type="similarity">
    <text evidence="1">Belongs to the class-II aminoacyl-tRNA synthetase family.</text>
</comment>
<dbReference type="SUPFAM" id="SSF55681">
    <property type="entry name" value="Class II aaRS and biotin synthetases"/>
    <property type="match status" value="1"/>
</dbReference>
<dbReference type="PRINTS" id="PR01042">
    <property type="entry name" value="TRNASYNTHASP"/>
</dbReference>
<reference evidence="10" key="1">
    <citation type="submission" date="2025-08" db="UniProtKB">
        <authorList>
            <consortium name="RefSeq"/>
        </authorList>
    </citation>
    <scope>IDENTIFICATION</scope>
</reference>
<dbReference type="PROSITE" id="PS50862">
    <property type="entry name" value="AA_TRNA_LIGASE_II"/>
    <property type="match status" value="1"/>
</dbReference>
<evidence type="ECO:0000256" key="1">
    <source>
        <dbReference type="ARBA" id="ARBA00008226"/>
    </source>
</evidence>
<dbReference type="GeneID" id="100897646"/>
<keyword evidence="4" id="KW-0547">Nucleotide-binding</keyword>
<evidence type="ECO:0000313" key="9">
    <source>
        <dbReference type="Proteomes" id="UP000694867"/>
    </source>
</evidence>
<dbReference type="Gene3D" id="3.30.930.10">
    <property type="entry name" value="Bira Bifunctional Protein, Domain 2"/>
    <property type="match status" value="1"/>
</dbReference>
<dbReference type="InterPro" id="IPR045864">
    <property type="entry name" value="aa-tRNA-synth_II/BPL/LPL"/>
</dbReference>
<dbReference type="InterPro" id="IPR004365">
    <property type="entry name" value="NA-bd_OB_tRNA"/>
</dbReference>
<gene>
    <name evidence="10" type="primary">LOC100897646</name>
</gene>
<dbReference type="InterPro" id="IPR004522">
    <property type="entry name" value="Asn-tRNA-ligase"/>
</dbReference>
<evidence type="ECO:0000256" key="5">
    <source>
        <dbReference type="ARBA" id="ARBA00022840"/>
    </source>
</evidence>
<keyword evidence="7" id="KW-0030">Aminoacyl-tRNA synthetase</keyword>
<dbReference type="AlphaFoldDB" id="A0AAJ7SH72"/>
<protein>
    <recommendedName>
        <fullName evidence="2">asparagine--tRNA ligase</fullName>
        <ecNumber evidence="2">6.1.1.22</ecNumber>
    </recommendedName>
</protein>
<evidence type="ECO:0000259" key="8">
    <source>
        <dbReference type="PROSITE" id="PS50862"/>
    </source>
</evidence>
<dbReference type="EC" id="6.1.1.22" evidence="2"/>
<dbReference type="RefSeq" id="XP_028968424.1">
    <property type="nucleotide sequence ID" value="XM_029112591.1"/>
</dbReference>
<dbReference type="SUPFAM" id="SSF50249">
    <property type="entry name" value="Nucleic acid-binding proteins"/>
    <property type="match status" value="1"/>
</dbReference>
<evidence type="ECO:0000256" key="3">
    <source>
        <dbReference type="ARBA" id="ARBA00022598"/>
    </source>
</evidence>
<dbReference type="InterPro" id="IPR012340">
    <property type="entry name" value="NA-bd_OB-fold"/>
</dbReference>
<dbReference type="CTD" id="36909"/>